<name>A0A7V0XEP3_UNCW3</name>
<dbReference type="InterPro" id="IPR036390">
    <property type="entry name" value="WH_DNA-bd_sf"/>
</dbReference>
<dbReference type="CDD" id="cd00090">
    <property type="entry name" value="HTH_ARSR"/>
    <property type="match status" value="1"/>
</dbReference>
<dbReference type="InterPro" id="IPR036388">
    <property type="entry name" value="WH-like_DNA-bd_sf"/>
</dbReference>
<dbReference type="InterPro" id="IPR011991">
    <property type="entry name" value="ArsR-like_HTH"/>
</dbReference>
<dbReference type="Pfam" id="PF21956">
    <property type="entry name" value="DUF6922"/>
    <property type="match status" value="1"/>
</dbReference>
<reference evidence="2" key="1">
    <citation type="journal article" date="2020" name="mSystems">
        <title>Genome- and Community-Level Interaction Insights into Carbon Utilization and Element Cycling Functions of Hydrothermarchaeota in Hydrothermal Sediment.</title>
        <authorList>
            <person name="Zhou Z."/>
            <person name="Liu Y."/>
            <person name="Xu W."/>
            <person name="Pan J."/>
            <person name="Luo Z.H."/>
            <person name="Li M."/>
        </authorList>
    </citation>
    <scope>NUCLEOTIDE SEQUENCE [LARGE SCALE GENOMIC DNA]</scope>
    <source>
        <strain evidence="2">SpSt-1182</strain>
    </source>
</reference>
<accession>A0A7V0XEP3</accession>
<dbReference type="SUPFAM" id="SSF46785">
    <property type="entry name" value="Winged helix' DNA-binding domain"/>
    <property type="match status" value="1"/>
</dbReference>
<gene>
    <name evidence="2" type="ORF">ENN51_01090</name>
</gene>
<comment type="caution">
    <text evidence="2">The sequence shown here is derived from an EMBL/GenBank/DDBJ whole genome shotgun (WGS) entry which is preliminary data.</text>
</comment>
<dbReference type="InterPro" id="IPR053830">
    <property type="entry name" value="DUF6922"/>
</dbReference>
<evidence type="ECO:0000259" key="1">
    <source>
        <dbReference type="Pfam" id="PF21956"/>
    </source>
</evidence>
<dbReference type="Proteomes" id="UP000885672">
    <property type="component" value="Unassembled WGS sequence"/>
</dbReference>
<dbReference type="Gene3D" id="1.10.10.10">
    <property type="entry name" value="Winged helix-like DNA-binding domain superfamily/Winged helix DNA-binding domain"/>
    <property type="match status" value="1"/>
</dbReference>
<feature type="domain" description="DUF6922" evidence="1">
    <location>
        <begin position="94"/>
        <end position="142"/>
    </location>
</feature>
<dbReference type="AlphaFoldDB" id="A0A7V0XEP3"/>
<protein>
    <submittedName>
        <fullName evidence="2">ArsR family transcriptional regulator</fullName>
    </submittedName>
</protein>
<sequence>MFGLARRRVLGLLLGRPDEEFHLRRLVRETGLSPGSAHRELGLLVSAGVVARREAGRQVLFRANRESPVFPELARLLGRSLTPSPERPPDCVMKLLWDADRDQVDVRRHERYIVRRVLEHGDPESVRWLREVYGDGAIRQAVSSGRGLTAMTARFWRELLGRGDGDAS</sequence>
<dbReference type="EMBL" id="DSBX01000036">
    <property type="protein sequence ID" value="HDQ98871.1"/>
    <property type="molecule type" value="Genomic_DNA"/>
</dbReference>
<proteinExistence type="predicted"/>
<organism evidence="2">
    <name type="scientific">candidate division WOR-3 bacterium</name>
    <dbReference type="NCBI Taxonomy" id="2052148"/>
    <lineage>
        <taxon>Bacteria</taxon>
        <taxon>Bacteria division WOR-3</taxon>
    </lineage>
</organism>
<evidence type="ECO:0000313" key="2">
    <source>
        <dbReference type="EMBL" id="HDQ98871.1"/>
    </source>
</evidence>